<dbReference type="EMBL" id="WAEL01000007">
    <property type="protein sequence ID" value="NID12345.1"/>
    <property type="molecule type" value="Genomic_DNA"/>
</dbReference>
<dbReference type="InterPro" id="IPR034660">
    <property type="entry name" value="DinB/YfiT-like"/>
</dbReference>
<gene>
    <name evidence="2" type="ORF">F7231_19380</name>
</gene>
<feature type="domain" description="DinB-like" evidence="1">
    <location>
        <begin position="24"/>
        <end position="140"/>
    </location>
</feature>
<dbReference type="Pfam" id="PF12867">
    <property type="entry name" value="DinB_2"/>
    <property type="match status" value="1"/>
</dbReference>
<protein>
    <submittedName>
        <fullName evidence="2">DinB family protein</fullName>
    </submittedName>
</protein>
<evidence type="ECO:0000313" key="2">
    <source>
        <dbReference type="EMBL" id="NID12345.1"/>
    </source>
</evidence>
<dbReference type="Proteomes" id="UP000606008">
    <property type="component" value="Unassembled WGS sequence"/>
</dbReference>
<dbReference type="SUPFAM" id="SSF109854">
    <property type="entry name" value="DinB/YfiT-like putative metalloenzymes"/>
    <property type="match status" value="1"/>
</dbReference>
<reference evidence="2" key="1">
    <citation type="submission" date="2024-05" db="EMBL/GenBank/DDBJ databases">
        <authorList>
            <person name="Jung D.-H."/>
        </authorList>
    </citation>
    <scope>NUCLEOTIDE SEQUENCE</scope>
    <source>
        <strain evidence="2">JA-25</strain>
    </source>
</reference>
<keyword evidence="3" id="KW-1185">Reference proteome</keyword>
<evidence type="ECO:0000313" key="3">
    <source>
        <dbReference type="Proteomes" id="UP000606008"/>
    </source>
</evidence>
<accession>A0ABX0QMG2</accession>
<name>A0ABX0QMG2_9BACT</name>
<comment type="caution">
    <text evidence="2">The sequence shown here is derived from an EMBL/GenBank/DDBJ whole genome shotgun (WGS) entry which is preliminary data.</text>
</comment>
<organism evidence="2 3">
    <name type="scientific">Fibrivirga algicola</name>
    <dbReference type="NCBI Taxonomy" id="2950420"/>
    <lineage>
        <taxon>Bacteria</taxon>
        <taxon>Pseudomonadati</taxon>
        <taxon>Bacteroidota</taxon>
        <taxon>Cytophagia</taxon>
        <taxon>Cytophagales</taxon>
        <taxon>Spirosomataceae</taxon>
        <taxon>Fibrivirga</taxon>
    </lineage>
</organism>
<evidence type="ECO:0000259" key="1">
    <source>
        <dbReference type="Pfam" id="PF12867"/>
    </source>
</evidence>
<proteinExistence type="predicted"/>
<sequence>MTIQDILSRQWSVNQLTIMGPIGKMTADNARFRLTPDTASAAFIALHTGEAMHRFANILFNHDSGLQPQAMGGATDDGRLLDLAMVNQVIQSGFELVAAHIKTTTDEQWTELIATPFGELPRMGVLQFLMHHNSYHCGQISQALKKGSLY</sequence>
<dbReference type="InterPro" id="IPR024775">
    <property type="entry name" value="DinB-like"/>
</dbReference>
<dbReference type="RefSeq" id="WP_166693208.1">
    <property type="nucleotide sequence ID" value="NZ_WAEL01000007.1"/>
</dbReference>
<dbReference type="Gene3D" id="1.20.120.450">
    <property type="entry name" value="dinb family like domain"/>
    <property type="match status" value="1"/>
</dbReference>